<protein>
    <submittedName>
        <fullName evidence="2">VOC family protein</fullName>
    </submittedName>
</protein>
<keyword evidence="3" id="KW-1185">Reference proteome</keyword>
<dbReference type="EMBL" id="JAERQM010000003">
    <property type="protein sequence ID" value="MBU8544748.1"/>
    <property type="molecule type" value="Genomic_DNA"/>
</dbReference>
<sequence length="294" mass="30898">MSFATTLDHVGLCTADLPALTGAWERMGFALSPFARQSGKRTPESPVEAFGSGNRCAFLEHGYIELLGLIDKSLFANGLDGFLARYTGAHIIAFGIQDAEGNLERLRRGGLPIPGVSWLQRPVEEGGPIARFARLPFPDAPEGRVQLVQHLTPELVWDRRWMDHRNGAVALETTILAVAEPADTAARLSQLTGQPARPDPLGGFVLTLPGVEGGAGPFSPALPTHLRILPPAVLDQVLPGVTAPALPFIAGLVIRTGDGGKAAREVLAGLPVREAPDGIMVPPEAAGGAAVVFA</sequence>
<accession>A0ABS6HAM4</accession>
<name>A0ABS6HAM4_9PROT</name>
<gene>
    <name evidence="2" type="ORF">JJQ90_13590</name>
</gene>
<dbReference type="Proteomes" id="UP000689967">
    <property type="component" value="Unassembled WGS sequence"/>
</dbReference>
<dbReference type="Pfam" id="PF13468">
    <property type="entry name" value="Glyoxalase_3"/>
    <property type="match status" value="1"/>
</dbReference>
<evidence type="ECO:0000259" key="1">
    <source>
        <dbReference type="Pfam" id="PF13468"/>
    </source>
</evidence>
<comment type="caution">
    <text evidence="2">The sequence shown here is derived from an EMBL/GenBank/DDBJ whole genome shotgun (WGS) entry which is preliminary data.</text>
</comment>
<feature type="domain" description="Glyoxalase-like" evidence="1">
    <location>
        <begin position="7"/>
        <end position="191"/>
    </location>
</feature>
<reference evidence="2 3" key="1">
    <citation type="submission" date="2021-01" db="EMBL/GenBank/DDBJ databases">
        <title>Roseomonas sp. nov, a bacterium isolated from an oil production mixture in Yumen Oilfield.</title>
        <authorList>
            <person name="Wu D."/>
        </authorList>
    </citation>
    <scope>NUCLEOTIDE SEQUENCE [LARGE SCALE GENOMIC DNA]</scope>
    <source>
        <strain evidence="2 3">ROY-5-3</strain>
    </source>
</reference>
<dbReference type="RefSeq" id="WP_216876204.1">
    <property type="nucleotide sequence ID" value="NZ_JAERQM010000003.1"/>
</dbReference>
<proteinExistence type="predicted"/>
<dbReference type="InterPro" id="IPR025870">
    <property type="entry name" value="Glyoxalase-like_dom"/>
</dbReference>
<evidence type="ECO:0000313" key="3">
    <source>
        <dbReference type="Proteomes" id="UP000689967"/>
    </source>
</evidence>
<evidence type="ECO:0000313" key="2">
    <source>
        <dbReference type="EMBL" id="MBU8544748.1"/>
    </source>
</evidence>
<organism evidence="2 3">
    <name type="scientific">Falsiroseomonas oleicola</name>
    <dbReference type="NCBI Taxonomy" id="2801474"/>
    <lineage>
        <taxon>Bacteria</taxon>
        <taxon>Pseudomonadati</taxon>
        <taxon>Pseudomonadota</taxon>
        <taxon>Alphaproteobacteria</taxon>
        <taxon>Acetobacterales</taxon>
        <taxon>Roseomonadaceae</taxon>
        <taxon>Falsiroseomonas</taxon>
    </lineage>
</organism>